<organism evidence="1 2">
    <name type="scientific">Bacteroides cellulosilyticus</name>
    <dbReference type="NCBI Taxonomy" id="246787"/>
    <lineage>
        <taxon>Bacteria</taxon>
        <taxon>Pseudomonadati</taxon>
        <taxon>Bacteroidota</taxon>
        <taxon>Bacteroidia</taxon>
        <taxon>Bacteroidales</taxon>
        <taxon>Bacteroidaceae</taxon>
        <taxon>Bacteroides</taxon>
    </lineage>
</organism>
<reference evidence="1 2" key="1">
    <citation type="journal article" date="2019" name="Nat. Med.">
        <title>A library of human gut bacterial isolates paired with longitudinal multiomics data enables mechanistic microbiome research.</title>
        <authorList>
            <person name="Poyet M."/>
            <person name="Groussin M."/>
            <person name="Gibbons S.M."/>
            <person name="Avila-Pacheco J."/>
            <person name="Jiang X."/>
            <person name="Kearney S.M."/>
            <person name="Perrotta A.R."/>
            <person name="Berdy B."/>
            <person name="Zhao S."/>
            <person name="Lieberman T.D."/>
            <person name="Swanson P.K."/>
            <person name="Smith M."/>
            <person name="Roesemann S."/>
            <person name="Alexander J.E."/>
            <person name="Rich S.A."/>
            <person name="Livny J."/>
            <person name="Vlamakis H."/>
            <person name="Clish C."/>
            <person name="Bullock K."/>
            <person name="Deik A."/>
            <person name="Scott J."/>
            <person name="Pierce K.A."/>
            <person name="Xavier R.J."/>
            <person name="Alm E.J."/>
        </authorList>
    </citation>
    <scope>NUCLEOTIDE SEQUENCE [LARGE SCALE GENOMIC DNA]</scope>
    <source>
        <strain evidence="1 2">BIOML-A7</strain>
    </source>
</reference>
<evidence type="ECO:0000313" key="2">
    <source>
        <dbReference type="Proteomes" id="UP000325055"/>
    </source>
</evidence>
<dbReference type="Proteomes" id="UP000325055">
    <property type="component" value="Unassembled WGS sequence"/>
</dbReference>
<name>A0A5M6AA17_9BACE</name>
<comment type="caution">
    <text evidence="1">The sequence shown here is derived from an EMBL/GenBank/DDBJ whole genome shotgun (WGS) entry which is preliminary data.</text>
</comment>
<dbReference type="PANTHER" id="PTHR35810">
    <property type="entry name" value="CYTOPLASMIC PROTEIN-RELATED"/>
    <property type="match status" value="1"/>
</dbReference>
<proteinExistence type="predicted"/>
<evidence type="ECO:0000313" key="1">
    <source>
        <dbReference type="EMBL" id="KAA5409365.1"/>
    </source>
</evidence>
<dbReference type="RefSeq" id="WP_149949678.1">
    <property type="nucleotide sequence ID" value="NZ_JAFEKG010000003.1"/>
</dbReference>
<accession>A0A5M6AA17</accession>
<dbReference type="AlphaFoldDB" id="A0A5M6AA17"/>
<sequence>MEENKIPEMKPQFELIKKYNQDGKEYWTSRDLCGAMGYTTYYRFASVVKKAIAIAQAKGMDINDHFYLAVEMVKLGSGAYRNVENFHLSRMACLIIAENADSKKTLVQQARIFFKNQTSLFELTSNNLSSNILLYKTSQGEVKIEVIFNNETFWMSQKRMAALFGVDIKTINYHLGQIYESGELQEEATIRKIQIVQQEGEREVERSPMFYNLDAIIAVGYRVNSYQATQFRIWATGVLKEFIVKGFAMDDERLKQGRHFGKDYFDDLLQRIREIRTSERRYYQKITDVYAECSADYDAKSEITKLFFKMVQNMMHWAVTHHTAAELIYNRADAEMPHMGLTTWKKAPDGRIQKSDTIVAKNYLSDKEVSQLERLSSAFLDFAELRAEQQLITTMDDWKNKLSNFLAISDYEVLKHSGTISNEEAQTKAFCEYEKFKLIQDREYLSDFDKELKRLKDKGLFNDEN</sequence>
<gene>
    <name evidence="1" type="ORF">F2Y86_09420</name>
</gene>
<dbReference type="InterPro" id="IPR011204">
    <property type="entry name" value="Virulence_RhuM-like"/>
</dbReference>
<dbReference type="Pfam" id="PF13310">
    <property type="entry name" value="Virulence_RhuM"/>
    <property type="match status" value="1"/>
</dbReference>
<dbReference type="PANTHER" id="PTHR35810:SF1">
    <property type="entry name" value="CYTOPLASMIC PROTEIN"/>
    <property type="match status" value="1"/>
</dbReference>
<dbReference type="EMBL" id="VVYW01000007">
    <property type="protein sequence ID" value="KAA5409365.1"/>
    <property type="molecule type" value="Genomic_DNA"/>
</dbReference>
<protein>
    <submittedName>
        <fullName evidence="1">Cell filamentation protein Fic</fullName>
    </submittedName>
</protein>